<reference evidence="10" key="1">
    <citation type="submission" date="2025-08" db="UniProtKB">
        <authorList>
            <consortium name="RefSeq"/>
        </authorList>
    </citation>
    <scope>IDENTIFICATION</scope>
    <source>
        <tissue evidence="10">Leaves</tissue>
    </source>
</reference>
<comment type="similarity">
    <text evidence="1 6">Belongs to the FHY3/FAR1 family.</text>
</comment>
<comment type="subcellular location">
    <subcellularLocation>
        <location evidence="6">Nucleus</location>
    </subcellularLocation>
</comment>
<accession>A0A6P9EUB2</accession>
<dbReference type="InterPro" id="IPR006564">
    <property type="entry name" value="Znf_PMZ"/>
</dbReference>
<dbReference type="SMART" id="SM00575">
    <property type="entry name" value="ZnF_PMZ"/>
    <property type="match status" value="1"/>
</dbReference>
<protein>
    <recommendedName>
        <fullName evidence="6">Protein FAR1-RELATED SEQUENCE</fullName>
    </recommendedName>
</protein>
<feature type="domain" description="SWIM-type" evidence="8">
    <location>
        <begin position="110"/>
        <end position="146"/>
    </location>
</feature>
<gene>
    <name evidence="10" type="primary">LOC118348942</name>
</gene>
<feature type="region of interest" description="Disordered" evidence="7">
    <location>
        <begin position="350"/>
        <end position="371"/>
    </location>
</feature>
<dbReference type="Pfam" id="PF04434">
    <property type="entry name" value="SWIM"/>
    <property type="match status" value="1"/>
</dbReference>
<name>A0A6P9EUB2_JUGRE</name>
<dbReference type="Proteomes" id="UP000235220">
    <property type="component" value="Chromosome 7"/>
</dbReference>
<dbReference type="PROSITE" id="PS50966">
    <property type="entry name" value="ZF_SWIM"/>
    <property type="match status" value="1"/>
</dbReference>
<sequence>MNAFFDGYVHAKTNLKEFVDQFDNALRKKIENENGADFQSFNFKIPVVTVSPFETIFQELYTNSKFREVQQEVMGIVGCLPILQQKNDVIATYHVEDEIHVDGFIKEVTYSVYFDEAECEVKCSCGLFEMRGILCRHIFATLKVNRVRMLPKKYILDRWRKDIKRKYTLISSSFDVVDARPDVSRYSRIMKICGDVASNAASSDEHAQDMIDKLHAMNEVYLTNKSPIQTCSNVAIQTADTTTCTSSKKVLSPLVVRGKGRPPSLRKASIMEKVCKPKTRKATQKGKHRQMHGRDIEVVDTRRNLFGETLVGTQESVPIQLRGNISEIFDSSGTQFGESMITTQESMHLGVDETQPDNEDGAQPDLRDFDL</sequence>
<keyword evidence="9" id="KW-1185">Reference proteome</keyword>
<keyword evidence="6" id="KW-0539">Nucleus</keyword>
<keyword evidence="2 6" id="KW-0479">Metal-binding</keyword>
<evidence type="ECO:0000313" key="10">
    <source>
        <dbReference type="RefSeq" id="XP_035547428.1"/>
    </source>
</evidence>
<evidence type="ECO:0000256" key="7">
    <source>
        <dbReference type="SAM" id="MobiDB-lite"/>
    </source>
</evidence>
<dbReference type="InParanoid" id="A0A6P9EUB2"/>
<evidence type="ECO:0000313" key="9">
    <source>
        <dbReference type="Proteomes" id="UP000235220"/>
    </source>
</evidence>
<dbReference type="AlphaFoldDB" id="A0A6P9EUB2"/>
<comment type="function">
    <text evidence="6">Putative transcription activator involved in regulating light control of development.</text>
</comment>
<evidence type="ECO:0000256" key="2">
    <source>
        <dbReference type="ARBA" id="ARBA00022723"/>
    </source>
</evidence>
<evidence type="ECO:0000256" key="1">
    <source>
        <dbReference type="ARBA" id="ARBA00005889"/>
    </source>
</evidence>
<evidence type="ECO:0000256" key="3">
    <source>
        <dbReference type="ARBA" id="ARBA00022771"/>
    </source>
</evidence>
<evidence type="ECO:0000256" key="4">
    <source>
        <dbReference type="ARBA" id="ARBA00022833"/>
    </source>
</evidence>
<dbReference type="RefSeq" id="XP_035547428.1">
    <property type="nucleotide sequence ID" value="XM_035691535.1"/>
</dbReference>
<proteinExistence type="inferred from homology"/>
<dbReference type="GeneID" id="118348942"/>
<dbReference type="InterPro" id="IPR007527">
    <property type="entry name" value="Znf_SWIM"/>
</dbReference>
<dbReference type="KEGG" id="jre:118348942"/>
<dbReference type="PANTHER" id="PTHR31669">
    <property type="entry name" value="PROTEIN FAR1-RELATED SEQUENCE 10-RELATED"/>
    <property type="match status" value="1"/>
</dbReference>
<evidence type="ECO:0000256" key="5">
    <source>
        <dbReference type="PROSITE-ProRule" id="PRU00325"/>
    </source>
</evidence>
<evidence type="ECO:0000259" key="8">
    <source>
        <dbReference type="PROSITE" id="PS50966"/>
    </source>
</evidence>
<keyword evidence="4 6" id="KW-0862">Zinc</keyword>
<dbReference type="InterPro" id="IPR031052">
    <property type="entry name" value="FHY3/FAR1"/>
</dbReference>
<organism evidence="9 10">
    <name type="scientific">Juglans regia</name>
    <name type="common">English walnut</name>
    <dbReference type="NCBI Taxonomy" id="51240"/>
    <lineage>
        <taxon>Eukaryota</taxon>
        <taxon>Viridiplantae</taxon>
        <taxon>Streptophyta</taxon>
        <taxon>Embryophyta</taxon>
        <taxon>Tracheophyta</taxon>
        <taxon>Spermatophyta</taxon>
        <taxon>Magnoliopsida</taxon>
        <taxon>eudicotyledons</taxon>
        <taxon>Gunneridae</taxon>
        <taxon>Pentapetalae</taxon>
        <taxon>rosids</taxon>
        <taxon>fabids</taxon>
        <taxon>Fagales</taxon>
        <taxon>Juglandaceae</taxon>
        <taxon>Juglans</taxon>
    </lineage>
</organism>
<keyword evidence="3 5" id="KW-0863">Zinc-finger</keyword>
<dbReference type="GO" id="GO:0005634">
    <property type="term" value="C:nucleus"/>
    <property type="evidence" value="ECO:0007669"/>
    <property type="project" value="UniProtKB-SubCell"/>
</dbReference>
<dbReference type="GO" id="GO:0008270">
    <property type="term" value="F:zinc ion binding"/>
    <property type="evidence" value="ECO:0007669"/>
    <property type="project" value="UniProtKB-UniRule"/>
</dbReference>
<evidence type="ECO:0000256" key="6">
    <source>
        <dbReference type="RuleBase" id="RU367018"/>
    </source>
</evidence>
<dbReference type="GO" id="GO:0006355">
    <property type="term" value="P:regulation of DNA-templated transcription"/>
    <property type="evidence" value="ECO:0007669"/>
    <property type="project" value="UniProtKB-UniRule"/>
</dbReference>
<dbReference type="PANTHER" id="PTHR31669:SF283">
    <property type="entry name" value="PROTEIN FAR1-RELATED SEQUENCE"/>
    <property type="match status" value="1"/>
</dbReference>
<dbReference type="OrthoDB" id="2402896at2759"/>